<name>A0A8T3DJY7_9TELE</name>
<dbReference type="EMBL" id="JAERUA010000007">
    <property type="protein sequence ID" value="KAI1897819.1"/>
    <property type="molecule type" value="Genomic_DNA"/>
</dbReference>
<feature type="region of interest" description="Disordered" evidence="10">
    <location>
        <begin position="312"/>
        <end position="347"/>
    </location>
</feature>
<evidence type="ECO:0000256" key="7">
    <source>
        <dbReference type="ARBA" id="ARBA00023163"/>
    </source>
</evidence>
<dbReference type="GO" id="GO:0005634">
    <property type="term" value="C:nucleus"/>
    <property type="evidence" value="ECO:0007669"/>
    <property type="project" value="UniProtKB-SubCell"/>
</dbReference>
<protein>
    <recommendedName>
        <fullName evidence="11">C2H2-type domain-containing protein</fullName>
    </recommendedName>
</protein>
<evidence type="ECO:0000256" key="4">
    <source>
        <dbReference type="ARBA" id="ARBA00022833"/>
    </source>
</evidence>
<organism evidence="12 13">
    <name type="scientific">Albula goreensis</name>
    <dbReference type="NCBI Taxonomy" id="1534307"/>
    <lineage>
        <taxon>Eukaryota</taxon>
        <taxon>Metazoa</taxon>
        <taxon>Chordata</taxon>
        <taxon>Craniata</taxon>
        <taxon>Vertebrata</taxon>
        <taxon>Euteleostomi</taxon>
        <taxon>Actinopterygii</taxon>
        <taxon>Neopterygii</taxon>
        <taxon>Teleostei</taxon>
        <taxon>Albuliformes</taxon>
        <taxon>Albulidae</taxon>
        <taxon>Albula</taxon>
    </lineage>
</organism>
<dbReference type="InterPro" id="IPR013087">
    <property type="entry name" value="Znf_C2H2_type"/>
</dbReference>
<feature type="region of interest" description="Disordered" evidence="10">
    <location>
        <begin position="172"/>
        <end position="222"/>
    </location>
</feature>
<dbReference type="PROSITE" id="PS00028">
    <property type="entry name" value="ZINC_FINGER_C2H2_1"/>
    <property type="match status" value="1"/>
</dbReference>
<keyword evidence="7" id="KW-0804">Transcription</keyword>
<dbReference type="GO" id="GO:0006357">
    <property type="term" value="P:regulation of transcription by RNA polymerase II"/>
    <property type="evidence" value="ECO:0007669"/>
    <property type="project" value="TreeGrafter"/>
</dbReference>
<dbReference type="AlphaFoldDB" id="A0A8T3DJY7"/>
<dbReference type="GO" id="GO:0008270">
    <property type="term" value="F:zinc ion binding"/>
    <property type="evidence" value="ECO:0007669"/>
    <property type="project" value="UniProtKB-KW"/>
</dbReference>
<evidence type="ECO:0000256" key="3">
    <source>
        <dbReference type="ARBA" id="ARBA00022771"/>
    </source>
</evidence>
<gene>
    <name evidence="12" type="ORF">AGOR_G00087190</name>
</gene>
<dbReference type="SMART" id="SM01366">
    <property type="entry name" value="c-clamp"/>
    <property type="match status" value="1"/>
</dbReference>
<dbReference type="GO" id="GO:0000978">
    <property type="term" value="F:RNA polymerase II cis-regulatory region sequence-specific DNA binding"/>
    <property type="evidence" value="ECO:0007669"/>
    <property type="project" value="TreeGrafter"/>
</dbReference>
<feature type="compositionally biased region" description="Polar residues" evidence="10">
    <location>
        <begin position="136"/>
        <end position="145"/>
    </location>
</feature>
<reference evidence="12" key="1">
    <citation type="submission" date="2021-01" db="EMBL/GenBank/DDBJ databases">
        <authorList>
            <person name="Zahm M."/>
            <person name="Roques C."/>
            <person name="Cabau C."/>
            <person name="Klopp C."/>
            <person name="Donnadieu C."/>
            <person name="Jouanno E."/>
            <person name="Lampietro C."/>
            <person name="Louis A."/>
            <person name="Herpin A."/>
            <person name="Echchiki A."/>
            <person name="Berthelot C."/>
            <person name="Parey E."/>
            <person name="Roest-Crollius H."/>
            <person name="Braasch I."/>
            <person name="Postlethwait J."/>
            <person name="Bobe J."/>
            <person name="Montfort J."/>
            <person name="Bouchez O."/>
            <person name="Begum T."/>
            <person name="Mejri S."/>
            <person name="Adams A."/>
            <person name="Chen W.-J."/>
            <person name="Guiguen Y."/>
        </authorList>
    </citation>
    <scope>NUCLEOTIDE SEQUENCE</scope>
    <source>
        <tissue evidence="12">Blood</tissue>
    </source>
</reference>
<feature type="region of interest" description="Disordered" evidence="10">
    <location>
        <begin position="406"/>
        <end position="425"/>
    </location>
</feature>
<evidence type="ECO:0000259" key="11">
    <source>
        <dbReference type="PROSITE" id="PS50157"/>
    </source>
</evidence>
<feature type="region of interest" description="Disordered" evidence="10">
    <location>
        <begin position="125"/>
        <end position="150"/>
    </location>
</feature>
<evidence type="ECO:0000256" key="1">
    <source>
        <dbReference type="ARBA" id="ARBA00004123"/>
    </source>
</evidence>
<keyword evidence="4" id="KW-0862">Zinc</keyword>
<keyword evidence="6" id="KW-0238">DNA-binding</keyword>
<sequence>MSVVSKPRLGKRPPLGGLVCGPCPSPEGLGVPGDLGAEMTAGMGGPTFRQGYQGFGSVKLFAGQRTIAMAMTQHPQVYLSCCGEQCTGVPEPRNHGDSKASVFLPQRGLHTPPKAQDDIWATPTSQPPATPLLRPVSSSINTSEGYRSPEPVDMDEIMAAMVLTSLSYSPAIQSPPMRGPSAAPSEMECSGGEELSDSSSSGYWSWDHGVGSPAPSPSVTEATDATLAPSADEGIDIDMEQDLCTGPVTRKHKNPVRLAYRCLWPSCGKVLTSVVGMKRHIRILHLGHSSESEQSQREEDFYYTEIHRRLASRPPSVPPSAHCASPPNPSMEIRAGTPPPSLLSQSAPDSYCQVQSEQLYQACPPVQVAVSPSSPCWSPPVTVLQSTQSCPFRSRSVSVGEQWAPQHSAPLRPHPISRSPPHTHCASRKVRGEAKKCRKVYGIDHRDQWCTACRWKKACQRFVD</sequence>
<keyword evidence="2" id="KW-0479">Metal-binding</keyword>
<evidence type="ECO:0000256" key="6">
    <source>
        <dbReference type="ARBA" id="ARBA00023125"/>
    </source>
</evidence>
<dbReference type="PANTHER" id="PTHR13006">
    <property type="entry name" value="PAPILLOMAVIRUS REGULATORY FACTOR PRF-1"/>
    <property type="match status" value="1"/>
</dbReference>
<dbReference type="InterPro" id="IPR052253">
    <property type="entry name" value="CR1/CR2-DNA-binding_regulator"/>
</dbReference>
<keyword evidence="8" id="KW-0539">Nucleus</keyword>
<evidence type="ECO:0000256" key="2">
    <source>
        <dbReference type="ARBA" id="ARBA00022723"/>
    </source>
</evidence>
<dbReference type="PROSITE" id="PS50157">
    <property type="entry name" value="ZINC_FINGER_C2H2_2"/>
    <property type="match status" value="1"/>
</dbReference>
<keyword evidence="5" id="KW-0805">Transcription regulation</keyword>
<dbReference type="GO" id="GO:0003700">
    <property type="term" value="F:DNA-binding transcription factor activity"/>
    <property type="evidence" value="ECO:0007669"/>
    <property type="project" value="TreeGrafter"/>
</dbReference>
<dbReference type="OrthoDB" id="5950721at2759"/>
<keyword evidence="3 9" id="KW-0863">Zinc-finger</keyword>
<evidence type="ECO:0000313" key="12">
    <source>
        <dbReference type="EMBL" id="KAI1897819.1"/>
    </source>
</evidence>
<accession>A0A8T3DJY7</accession>
<proteinExistence type="predicted"/>
<evidence type="ECO:0000256" key="5">
    <source>
        <dbReference type="ARBA" id="ARBA00023015"/>
    </source>
</evidence>
<evidence type="ECO:0000313" key="13">
    <source>
        <dbReference type="Proteomes" id="UP000829720"/>
    </source>
</evidence>
<dbReference type="Proteomes" id="UP000829720">
    <property type="component" value="Unassembled WGS sequence"/>
</dbReference>
<feature type="domain" description="C2H2-type" evidence="11">
    <location>
        <begin position="260"/>
        <end position="290"/>
    </location>
</feature>
<comment type="subcellular location">
    <subcellularLocation>
        <location evidence="1">Nucleus</location>
    </subcellularLocation>
</comment>
<evidence type="ECO:0000256" key="10">
    <source>
        <dbReference type="SAM" id="MobiDB-lite"/>
    </source>
</evidence>
<dbReference type="PANTHER" id="PTHR13006:SF10">
    <property type="entry name" value="ZINC FINGER PROTEIN 395"/>
    <property type="match status" value="1"/>
</dbReference>
<comment type="caution">
    <text evidence="12">The sequence shown here is derived from an EMBL/GenBank/DDBJ whole genome shotgun (WGS) entry which is preliminary data.</text>
</comment>
<feature type="compositionally biased region" description="Low complexity" evidence="10">
    <location>
        <begin position="188"/>
        <end position="205"/>
    </location>
</feature>
<evidence type="ECO:0000256" key="8">
    <source>
        <dbReference type="ARBA" id="ARBA00023242"/>
    </source>
</evidence>
<keyword evidence="13" id="KW-1185">Reference proteome</keyword>
<evidence type="ECO:0000256" key="9">
    <source>
        <dbReference type="PROSITE-ProRule" id="PRU00042"/>
    </source>
</evidence>